<protein>
    <submittedName>
        <fullName evidence="2">Uncharacterized protein</fullName>
    </submittedName>
</protein>
<feature type="transmembrane region" description="Helical" evidence="1">
    <location>
        <begin position="53"/>
        <end position="73"/>
    </location>
</feature>
<evidence type="ECO:0000256" key="1">
    <source>
        <dbReference type="SAM" id="Phobius"/>
    </source>
</evidence>
<name>A0ABT5VFQ7_9BACI</name>
<keyword evidence="1" id="KW-1133">Transmembrane helix</keyword>
<dbReference type="EMBL" id="JAOTPO010000008">
    <property type="protein sequence ID" value="MDE5414289.1"/>
    <property type="molecule type" value="Genomic_DNA"/>
</dbReference>
<keyword evidence="3" id="KW-1185">Reference proteome</keyword>
<accession>A0ABT5VFQ7</accession>
<organism evidence="2 3">
    <name type="scientific">Alkalihalobacterium chitinilyticum</name>
    <dbReference type="NCBI Taxonomy" id="2980103"/>
    <lineage>
        <taxon>Bacteria</taxon>
        <taxon>Bacillati</taxon>
        <taxon>Bacillota</taxon>
        <taxon>Bacilli</taxon>
        <taxon>Bacillales</taxon>
        <taxon>Bacillaceae</taxon>
        <taxon>Alkalihalobacterium</taxon>
    </lineage>
</organism>
<feature type="transmembrane region" description="Helical" evidence="1">
    <location>
        <begin position="12"/>
        <end position="41"/>
    </location>
</feature>
<evidence type="ECO:0000313" key="2">
    <source>
        <dbReference type="EMBL" id="MDE5414289.1"/>
    </source>
</evidence>
<comment type="caution">
    <text evidence="2">The sequence shown here is derived from an EMBL/GenBank/DDBJ whole genome shotgun (WGS) entry which is preliminary data.</text>
</comment>
<keyword evidence="1" id="KW-0472">Membrane</keyword>
<proteinExistence type="predicted"/>
<reference evidence="2" key="1">
    <citation type="submission" date="2024-05" db="EMBL/GenBank/DDBJ databases">
        <title>Alkalihalobacillus sp. strain MEB203 novel alkaliphilic bacterium from Lonar Lake, India.</title>
        <authorList>
            <person name="Joshi A."/>
            <person name="Thite S."/>
            <person name="Mengade P."/>
        </authorList>
    </citation>
    <scope>NUCLEOTIDE SEQUENCE</scope>
    <source>
        <strain evidence="2">MEB 203</strain>
    </source>
</reference>
<gene>
    <name evidence="2" type="ORF">N7Z68_12985</name>
</gene>
<dbReference type="RefSeq" id="WP_275118898.1">
    <property type="nucleotide sequence ID" value="NZ_JAOTPO010000008.1"/>
</dbReference>
<evidence type="ECO:0000313" key="3">
    <source>
        <dbReference type="Proteomes" id="UP001148125"/>
    </source>
</evidence>
<sequence>MDFFEEKGRTLLLEVIGILLILAVISFLTEPDAFSLFVLLLNIGLWGVMYKGYFWAKIVTVIWLFIQVVIYICTSFI</sequence>
<keyword evidence="1" id="KW-0812">Transmembrane</keyword>
<dbReference type="Proteomes" id="UP001148125">
    <property type="component" value="Unassembled WGS sequence"/>
</dbReference>